<name>A0A0A2EBS5_9PORP</name>
<evidence type="ECO:0000256" key="2">
    <source>
        <dbReference type="ARBA" id="ARBA00004442"/>
    </source>
</evidence>
<gene>
    <name evidence="9" type="ORF">HQ47_02930</name>
</gene>
<dbReference type="RefSeq" id="WP_036873181.1">
    <property type="nucleotide sequence ID" value="NZ_JRFA01000009.1"/>
</dbReference>
<evidence type="ECO:0000256" key="1">
    <source>
        <dbReference type="ARBA" id="ARBA00004196"/>
    </source>
</evidence>
<evidence type="ECO:0000259" key="8">
    <source>
        <dbReference type="Pfam" id="PF12705"/>
    </source>
</evidence>
<keyword evidence="4" id="KW-0964">Secreted</keyword>
<keyword evidence="6" id="KW-0472">Membrane</keyword>
<dbReference type="InterPro" id="IPR011604">
    <property type="entry name" value="PDDEXK-like_dom_sf"/>
</dbReference>
<comment type="caution">
    <text evidence="9">The sequence shown here is derived from an EMBL/GenBank/DDBJ whole genome shotgun (WGS) entry which is preliminary data.</text>
</comment>
<dbReference type="AlphaFoldDB" id="A0A0A2EBS5"/>
<evidence type="ECO:0000313" key="10">
    <source>
        <dbReference type="Proteomes" id="UP000030103"/>
    </source>
</evidence>
<dbReference type="Proteomes" id="UP000030103">
    <property type="component" value="Unassembled WGS sequence"/>
</dbReference>
<comment type="subcellular location">
    <subcellularLocation>
        <location evidence="1">Cell envelope</location>
    </subcellularLocation>
    <subcellularLocation>
        <location evidence="2">Cell outer membrane</location>
    </subcellularLocation>
    <subcellularLocation>
        <location evidence="3">Secreted</location>
    </subcellularLocation>
</comment>
<dbReference type="STRING" id="28115.HQ47_02930"/>
<dbReference type="SUPFAM" id="SSF52540">
    <property type="entry name" value="P-loop containing nucleoside triphosphate hydrolases"/>
    <property type="match status" value="1"/>
</dbReference>
<dbReference type="Pfam" id="PF12705">
    <property type="entry name" value="PDDEXK_1"/>
    <property type="match status" value="1"/>
</dbReference>
<dbReference type="eggNOG" id="COG3857">
    <property type="taxonomic scope" value="Bacteria"/>
</dbReference>
<evidence type="ECO:0000313" key="9">
    <source>
        <dbReference type="EMBL" id="KGN74885.1"/>
    </source>
</evidence>
<organism evidence="9 10">
    <name type="scientific">Porphyromonas macacae</name>
    <dbReference type="NCBI Taxonomy" id="28115"/>
    <lineage>
        <taxon>Bacteria</taxon>
        <taxon>Pseudomonadati</taxon>
        <taxon>Bacteroidota</taxon>
        <taxon>Bacteroidia</taxon>
        <taxon>Bacteroidales</taxon>
        <taxon>Porphyromonadaceae</taxon>
        <taxon>Porphyromonas</taxon>
    </lineage>
</organism>
<accession>A0A0A2EBS5</accession>
<evidence type="ECO:0000256" key="6">
    <source>
        <dbReference type="ARBA" id="ARBA00023136"/>
    </source>
</evidence>
<dbReference type="InterPro" id="IPR011335">
    <property type="entry name" value="Restrct_endonuc-II-like"/>
</dbReference>
<dbReference type="OrthoDB" id="9762792at2"/>
<sequence length="973" mass="113245">MEPFLKSVAKHFYKQYGKEISRRTFVFPSRRAGLFFRMYLSEIAAEPIFSPRITTINDFIINLSPRYKVIQKQELLFHLYEAFIKTKGNEEKLIDDFLYWGGLILNDFDELDRYLIDARIFFSNLKDYKNFDNSFDYLTEEQKKAIKSFWGYFEHIHARKDADDSNQISKEFNRFWHSLQETYEIFKEKLEAENKAYEGMLYRKAAENTDCLDELKEESIFVGLFALSPAELKILSRLKDRNKAFFCWDHRAVVAQDPKSIVHKLLTENIKRLGEETVCQTDSTFPQPVIEVIKCPGENIQAKLLSSLIEEMKQRSGETNISQAVVLPDQALQMAVVAAIPQEEDINITIGYPLHRTGIAMLLNQWYKLLLMRRKSSDNEDYSITTEQVINLLSHKLITRSSPKVASVIDHIRKQKFFYLKASELEPLIEGDELLSNLLKVTWDIDSFFQNLLFILRYLVSDFENTEEAEQEETHAEPDGFLSPFDTEFIYHYLTLAQGLLNQIKAFNIQPDIKSGITMLEELARGFKIPFEGEPLKGLQIMGMLETRVLNFSELIFLSAEDSTLPGNKLISTLIPYTLRAGYGLPVGEVQEAITAYNFFRLIGGADRITFLYNSAGSKGGAISRYILQLKYLYGYDIRERAIDFEASATDEPVLTVPKTQEIIDKLKEKELSASALHKYIDCPLKFYYEYVEQADEEEVPEILMNEADFGNVVHLTLEMLFENHSNEIITSDFIDRILAHDILLRQTIKEAYLTAYLKIKDEAKKTFRFGELDKLYLLMIEKQVRCILQFDRETEFVYIQGEKKLKGEIVLDEQNTIKIKGYIDRIDKRGDTIRIIDYKSGRIESTREKNIEDLYNHDKKGEYKPQAQLLFYQELVKQNERELGLGCCNIEPHLYAVRLMQTVPDYSSHIKYSIQDRVYEQYTEELRAFYLERLRGILSEMIDINIPFTQANDAHRHVCCYCPFAISCGRLS</sequence>
<evidence type="ECO:0000256" key="7">
    <source>
        <dbReference type="ARBA" id="ARBA00023237"/>
    </source>
</evidence>
<dbReference type="SUPFAM" id="SSF52980">
    <property type="entry name" value="Restriction endonuclease-like"/>
    <property type="match status" value="1"/>
</dbReference>
<dbReference type="GO" id="GO:0005576">
    <property type="term" value="C:extracellular region"/>
    <property type="evidence" value="ECO:0007669"/>
    <property type="project" value="UniProtKB-SubCell"/>
</dbReference>
<proteinExistence type="predicted"/>
<keyword evidence="10" id="KW-1185">Reference proteome</keyword>
<dbReference type="NCBIfam" id="TIGR01376">
    <property type="entry name" value="POMP_repeat"/>
    <property type="match status" value="1"/>
</dbReference>
<keyword evidence="5" id="KW-0732">Signal</keyword>
<evidence type="ECO:0000256" key="4">
    <source>
        <dbReference type="ARBA" id="ARBA00022525"/>
    </source>
</evidence>
<evidence type="ECO:0000256" key="3">
    <source>
        <dbReference type="ARBA" id="ARBA00004613"/>
    </source>
</evidence>
<evidence type="ECO:0000256" key="5">
    <source>
        <dbReference type="ARBA" id="ARBA00022729"/>
    </source>
</evidence>
<feature type="domain" description="PD-(D/E)XK endonuclease-like" evidence="8">
    <location>
        <begin position="671"/>
        <end position="969"/>
    </location>
</feature>
<reference evidence="9 10" key="1">
    <citation type="submission" date="2014-09" db="EMBL/GenBank/DDBJ databases">
        <title>Draft Genome Sequence of Porphyromonas macacae COT-192_OH2859.</title>
        <authorList>
            <person name="Wallis C."/>
            <person name="Deusch O."/>
            <person name="O'Flynn C."/>
            <person name="Davis I."/>
            <person name="Horsfall A."/>
            <person name="Kirkwood N."/>
            <person name="Harris S."/>
            <person name="Eisen J.A."/>
            <person name="Coil D.A."/>
            <person name="Darling A.E."/>
            <person name="Jospin G."/>
            <person name="Alexiev A."/>
        </authorList>
    </citation>
    <scope>NUCLEOTIDE SEQUENCE [LARGE SCALE GENOMIC DNA]</scope>
    <source>
        <strain evidence="10">COT-192 OH2859</strain>
    </source>
</reference>
<dbReference type="InterPro" id="IPR038726">
    <property type="entry name" value="PDDEXK_AddAB-type"/>
</dbReference>
<dbReference type="EMBL" id="JRFA01000009">
    <property type="protein sequence ID" value="KGN74885.1"/>
    <property type="molecule type" value="Genomic_DNA"/>
</dbReference>
<dbReference type="InterPro" id="IPR003368">
    <property type="entry name" value="POMP_repeat"/>
</dbReference>
<keyword evidence="7" id="KW-0998">Cell outer membrane</keyword>
<dbReference type="InterPro" id="IPR027417">
    <property type="entry name" value="P-loop_NTPase"/>
</dbReference>
<protein>
    <recommendedName>
        <fullName evidence="8">PD-(D/E)XK endonuclease-like domain-containing protein</fullName>
    </recommendedName>
</protein>
<dbReference type="GO" id="GO:0009279">
    <property type="term" value="C:cell outer membrane"/>
    <property type="evidence" value="ECO:0007669"/>
    <property type="project" value="UniProtKB-SubCell"/>
</dbReference>
<dbReference type="Gene3D" id="3.90.320.10">
    <property type="match status" value="1"/>
</dbReference>